<evidence type="ECO:0000313" key="1">
    <source>
        <dbReference type="EMBL" id="KAK6319566.1"/>
    </source>
</evidence>
<dbReference type="Proteomes" id="UP001356427">
    <property type="component" value="Unassembled WGS sequence"/>
</dbReference>
<proteinExistence type="predicted"/>
<dbReference type="EMBL" id="JAGTTL010000008">
    <property type="protein sequence ID" value="KAK6319566.1"/>
    <property type="molecule type" value="Genomic_DNA"/>
</dbReference>
<keyword evidence="2" id="KW-1185">Reference proteome</keyword>
<protein>
    <submittedName>
        <fullName evidence="1">Uncharacterized protein</fullName>
    </submittedName>
</protein>
<gene>
    <name evidence="1" type="ORF">J4Q44_G00107770</name>
</gene>
<organism evidence="1 2">
    <name type="scientific">Coregonus suidteri</name>
    <dbReference type="NCBI Taxonomy" id="861788"/>
    <lineage>
        <taxon>Eukaryota</taxon>
        <taxon>Metazoa</taxon>
        <taxon>Chordata</taxon>
        <taxon>Craniata</taxon>
        <taxon>Vertebrata</taxon>
        <taxon>Euteleostomi</taxon>
        <taxon>Actinopterygii</taxon>
        <taxon>Neopterygii</taxon>
        <taxon>Teleostei</taxon>
        <taxon>Protacanthopterygii</taxon>
        <taxon>Salmoniformes</taxon>
        <taxon>Salmonidae</taxon>
        <taxon>Coregoninae</taxon>
        <taxon>Coregonus</taxon>
    </lineage>
</organism>
<name>A0AAN8R0J2_9TELE</name>
<accession>A0AAN8R0J2</accession>
<sequence length="78" mass="8845">MSTQHEQNYNGWMLCQHWLGSPDMSRGLKRGRSGWISSQSGGPKHEQTIQERDFCCCLCWLCTNRMPGRACLTAPVGE</sequence>
<reference evidence="1 2" key="1">
    <citation type="submission" date="2021-04" db="EMBL/GenBank/DDBJ databases">
        <authorList>
            <person name="De Guttry C."/>
            <person name="Zahm M."/>
            <person name="Klopp C."/>
            <person name="Cabau C."/>
            <person name="Louis A."/>
            <person name="Berthelot C."/>
            <person name="Parey E."/>
            <person name="Roest Crollius H."/>
            <person name="Montfort J."/>
            <person name="Robinson-Rechavi M."/>
            <person name="Bucao C."/>
            <person name="Bouchez O."/>
            <person name="Gislard M."/>
            <person name="Lluch J."/>
            <person name="Milhes M."/>
            <person name="Lampietro C."/>
            <person name="Lopez Roques C."/>
            <person name="Donnadieu C."/>
            <person name="Braasch I."/>
            <person name="Desvignes T."/>
            <person name="Postlethwait J."/>
            <person name="Bobe J."/>
            <person name="Wedekind C."/>
            <person name="Guiguen Y."/>
        </authorList>
    </citation>
    <scope>NUCLEOTIDE SEQUENCE [LARGE SCALE GENOMIC DNA]</scope>
    <source>
        <strain evidence="1">Cs_M1</strain>
        <tissue evidence="1">Blood</tissue>
    </source>
</reference>
<comment type="caution">
    <text evidence="1">The sequence shown here is derived from an EMBL/GenBank/DDBJ whole genome shotgun (WGS) entry which is preliminary data.</text>
</comment>
<evidence type="ECO:0000313" key="2">
    <source>
        <dbReference type="Proteomes" id="UP001356427"/>
    </source>
</evidence>
<dbReference type="AlphaFoldDB" id="A0AAN8R0J2"/>